<dbReference type="PROSITE" id="PS50893">
    <property type="entry name" value="ABC_TRANSPORTER_2"/>
    <property type="match status" value="1"/>
</dbReference>
<name>A0A0C6P0J0_BORBO</name>
<evidence type="ECO:0000256" key="5">
    <source>
        <dbReference type="ARBA" id="ARBA00022840"/>
    </source>
</evidence>
<keyword evidence="3" id="KW-1003">Cell membrane</keyword>
<dbReference type="Gene3D" id="3.40.50.300">
    <property type="entry name" value="P-loop containing nucleotide triphosphate hydrolases"/>
    <property type="match status" value="1"/>
</dbReference>
<dbReference type="AlphaFoldDB" id="A0A0C6P0J0"/>
<keyword evidence="5 7" id="KW-0067">ATP-binding</keyword>
<dbReference type="PROSITE" id="PS00211">
    <property type="entry name" value="ABC_TRANSPORTER_1"/>
    <property type="match status" value="1"/>
</dbReference>
<dbReference type="SUPFAM" id="SSF52540">
    <property type="entry name" value="P-loop containing nucleoside triphosphate hydrolases"/>
    <property type="match status" value="1"/>
</dbReference>
<dbReference type="InterPro" id="IPR017871">
    <property type="entry name" value="ABC_transporter-like_CS"/>
</dbReference>
<dbReference type="SMART" id="SM00382">
    <property type="entry name" value="AAA"/>
    <property type="match status" value="1"/>
</dbReference>
<evidence type="ECO:0000313" key="7">
    <source>
        <dbReference type="EMBL" id="CCJ52077.1"/>
    </source>
</evidence>
<evidence type="ECO:0000256" key="4">
    <source>
        <dbReference type="ARBA" id="ARBA00022741"/>
    </source>
</evidence>
<dbReference type="Pfam" id="PF00005">
    <property type="entry name" value="ABC_tran"/>
    <property type="match status" value="1"/>
</dbReference>
<dbReference type="PANTHER" id="PTHR42788:SF13">
    <property type="entry name" value="ALIPHATIC SULFONATES IMPORT ATP-BINDING PROTEIN SSUB"/>
    <property type="match status" value="1"/>
</dbReference>
<dbReference type="CDD" id="cd03293">
    <property type="entry name" value="ABC_NrtD_SsuB_transporters"/>
    <property type="match status" value="1"/>
</dbReference>
<sequence>MEFDYLVLDDVRFKHPGAKPGDPDVLGGMSLQLRRGEFVCILGPSGCGKTTVLNLIAGFERPDRGAISLNGKPIEGPGMERGVVFQGDDSLYHWLTALENVEFGLRIARVPPRERRQKARAYLDIVGLRGQENKSPSQLSGGMKQRVNIARVLACDAEVLLMDEPFGQLDAQTRATLQDELVEIWRQTHRTVFFVTHDIAEAVALADRIVVMRAGPSSSVKEVVTCSQPRPRDRGHPDFGQMYNRISRLISEEVAAARGARLEGALA</sequence>
<gene>
    <name evidence="7" type="ORF">BN112_0159</name>
</gene>
<reference evidence="7 8" key="1">
    <citation type="journal article" date="2012" name="BMC Genomics">
        <title>Comparative genomics of the classical Bordetella subspecies: the evolution and exchange of virulence-associated diversity amongst closely related pathogens.</title>
        <authorList>
            <person name="Park J."/>
            <person name="Zhang Y."/>
            <person name="Buboltz A.M."/>
            <person name="Zhang X."/>
            <person name="Schuster S.C."/>
            <person name="Ahuja U."/>
            <person name="Liu M."/>
            <person name="Miller J.F."/>
            <person name="Sebaihia M."/>
            <person name="Bentley S.D."/>
            <person name="Parkhill J."/>
            <person name="Harvill E.T."/>
        </authorList>
    </citation>
    <scope>NUCLEOTIDE SEQUENCE [LARGE SCALE GENOMIC DNA]</scope>
    <source>
        <strain evidence="7 8">253</strain>
    </source>
</reference>
<dbReference type="InterPro" id="IPR027417">
    <property type="entry name" value="P-loop_NTPase"/>
</dbReference>
<evidence type="ECO:0000256" key="1">
    <source>
        <dbReference type="ARBA" id="ARBA00005417"/>
    </source>
</evidence>
<keyword evidence="3" id="KW-0472">Membrane</keyword>
<keyword evidence="4" id="KW-0547">Nucleotide-binding</keyword>
<dbReference type="KEGG" id="bbh:BN112_0159"/>
<dbReference type="OrthoDB" id="8683598at2"/>
<evidence type="ECO:0000313" key="8">
    <source>
        <dbReference type="Proteomes" id="UP000007564"/>
    </source>
</evidence>
<proteinExistence type="inferred from homology"/>
<dbReference type="GO" id="GO:0016887">
    <property type="term" value="F:ATP hydrolysis activity"/>
    <property type="evidence" value="ECO:0007669"/>
    <property type="project" value="InterPro"/>
</dbReference>
<feature type="domain" description="ABC transporter" evidence="6">
    <location>
        <begin position="6"/>
        <end position="239"/>
    </location>
</feature>
<protein>
    <submittedName>
        <fullName evidence="7">ABC transport protein, ATP-binding component</fullName>
    </submittedName>
</protein>
<dbReference type="InterPro" id="IPR003593">
    <property type="entry name" value="AAA+_ATPase"/>
</dbReference>
<evidence type="ECO:0000259" key="6">
    <source>
        <dbReference type="PROSITE" id="PS50893"/>
    </source>
</evidence>
<comment type="similarity">
    <text evidence="1">Belongs to the ABC transporter superfamily.</text>
</comment>
<dbReference type="EMBL" id="HE965806">
    <property type="protein sequence ID" value="CCJ52077.1"/>
    <property type="molecule type" value="Genomic_DNA"/>
</dbReference>
<dbReference type="InterPro" id="IPR050166">
    <property type="entry name" value="ABC_transporter_ATP-bind"/>
</dbReference>
<dbReference type="RefSeq" id="WP_015063662.1">
    <property type="nucleotide sequence ID" value="NC_019382.1"/>
</dbReference>
<dbReference type="PANTHER" id="PTHR42788">
    <property type="entry name" value="TAURINE IMPORT ATP-BINDING PROTEIN-RELATED"/>
    <property type="match status" value="1"/>
</dbReference>
<organism evidence="7 8">
    <name type="scientific">Bordetella bronchiseptica 253</name>
    <dbReference type="NCBI Taxonomy" id="568707"/>
    <lineage>
        <taxon>Bacteria</taxon>
        <taxon>Pseudomonadati</taxon>
        <taxon>Pseudomonadota</taxon>
        <taxon>Betaproteobacteria</taxon>
        <taxon>Burkholderiales</taxon>
        <taxon>Alcaligenaceae</taxon>
        <taxon>Bordetella</taxon>
    </lineage>
</organism>
<dbReference type="GO" id="GO:0005524">
    <property type="term" value="F:ATP binding"/>
    <property type="evidence" value="ECO:0007669"/>
    <property type="project" value="UniProtKB-KW"/>
</dbReference>
<dbReference type="InterPro" id="IPR003439">
    <property type="entry name" value="ABC_transporter-like_ATP-bd"/>
</dbReference>
<dbReference type="Proteomes" id="UP000007564">
    <property type="component" value="Chromosome"/>
</dbReference>
<evidence type="ECO:0000256" key="2">
    <source>
        <dbReference type="ARBA" id="ARBA00022448"/>
    </source>
</evidence>
<evidence type="ECO:0000256" key="3">
    <source>
        <dbReference type="ARBA" id="ARBA00022475"/>
    </source>
</evidence>
<accession>A0A0C6P0J0</accession>
<dbReference type="HOGENOM" id="CLU_000604_1_22_4"/>
<keyword evidence="2" id="KW-0813">Transport</keyword>